<dbReference type="Pfam" id="PF07769">
    <property type="entry name" value="PsiF_repeat"/>
    <property type="match status" value="2"/>
</dbReference>
<reference evidence="3 4" key="1">
    <citation type="journal article" date="2020" name="Biotechnol. Biofuels">
        <title>New insights from the biogas microbiome by comprehensive genome-resolved metagenomics of nearly 1600 species originating from multiple anaerobic digesters.</title>
        <authorList>
            <person name="Campanaro S."/>
            <person name="Treu L."/>
            <person name="Rodriguez-R L.M."/>
            <person name="Kovalovszki A."/>
            <person name="Ziels R.M."/>
            <person name="Maus I."/>
            <person name="Zhu X."/>
            <person name="Kougias P.G."/>
            <person name="Basile A."/>
            <person name="Luo G."/>
            <person name="Schluter A."/>
            <person name="Konstantinidis K.T."/>
            <person name="Angelidaki I."/>
        </authorList>
    </citation>
    <scope>NUCLEOTIDE SEQUENCE [LARGE SCALE GENOMIC DNA]</scope>
    <source>
        <strain evidence="3">AS06rmzACSIP_256</strain>
    </source>
</reference>
<evidence type="ECO:0000256" key="2">
    <source>
        <dbReference type="SAM" id="SignalP"/>
    </source>
</evidence>
<keyword evidence="2" id="KW-0732">Signal</keyword>
<dbReference type="AlphaFoldDB" id="A0A7X7LUH5"/>
<evidence type="ECO:0000256" key="1">
    <source>
        <dbReference type="SAM" id="MobiDB-lite"/>
    </source>
</evidence>
<feature type="compositionally biased region" description="Low complexity" evidence="1">
    <location>
        <begin position="91"/>
        <end position="105"/>
    </location>
</feature>
<proteinExistence type="predicted"/>
<dbReference type="InterPro" id="IPR011690">
    <property type="entry name" value="P_starv_induced_PsiF"/>
</dbReference>
<feature type="region of interest" description="Disordered" evidence="1">
    <location>
        <begin position="90"/>
        <end position="121"/>
    </location>
</feature>
<name>A0A7X7LUH5_9RHOO</name>
<feature type="signal peptide" evidence="2">
    <location>
        <begin position="1"/>
        <end position="24"/>
    </location>
</feature>
<dbReference type="OrthoDB" id="8001925at2"/>
<protein>
    <submittedName>
        <fullName evidence="3">PsiF repeat-containing protein</fullName>
    </submittedName>
</protein>
<dbReference type="Proteomes" id="UP000536534">
    <property type="component" value="Unassembled WGS sequence"/>
</dbReference>
<sequence>MKKMLSLLAASCAFATLAPAEAWANPQHERMKRCNQEAKSQALKGDERRQFMSGCLKGKHEGTVAPAAVEMPGAGPLTAAVPAAEQKRTGAEAQAVAAQPVASSAGSREREQRCRQAATEQSLTGAKRKTFISGCMAG</sequence>
<evidence type="ECO:0000313" key="4">
    <source>
        <dbReference type="Proteomes" id="UP000536534"/>
    </source>
</evidence>
<organism evidence="3 4">
    <name type="scientific">Thauera phenolivorans</name>
    <dbReference type="NCBI Taxonomy" id="1792543"/>
    <lineage>
        <taxon>Bacteria</taxon>
        <taxon>Pseudomonadati</taxon>
        <taxon>Pseudomonadota</taxon>
        <taxon>Betaproteobacteria</taxon>
        <taxon>Rhodocyclales</taxon>
        <taxon>Zoogloeaceae</taxon>
        <taxon>Thauera</taxon>
    </lineage>
</organism>
<dbReference type="EMBL" id="JAAYYV010000113">
    <property type="protein sequence ID" value="NLF53642.1"/>
    <property type="molecule type" value="Genomic_DNA"/>
</dbReference>
<feature type="chain" id="PRO_5031148667" evidence="2">
    <location>
        <begin position="25"/>
        <end position="138"/>
    </location>
</feature>
<accession>A0A7X7LUH5</accession>
<comment type="caution">
    <text evidence="3">The sequence shown here is derived from an EMBL/GenBank/DDBJ whole genome shotgun (WGS) entry which is preliminary data.</text>
</comment>
<evidence type="ECO:0000313" key="3">
    <source>
        <dbReference type="EMBL" id="NLF53642.1"/>
    </source>
</evidence>
<gene>
    <name evidence="3" type="ORF">GX576_04445</name>
</gene>